<evidence type="ECO:0000313" key="2">
    <source>
        <dbReference type="EMBL" id="OTP79505.1"/>
    </source>
</evidence>
<gene>
    <name evidence="2" type="ORF">PAMC26577_01160</name>
</gene>
<organism evidence="2 3">
    <name type="scientific">Caballeronia sordidicola</name>
    <name type="common">Burkholderia sordidicola</name>
    <dbReference type="NCBI Taxonomy" id="196367"/>
    <lineage>
        <taxon>Bacteria</taxon>
        <taxon>Pseudomonadati</taxon>
        <taxon>Pseudomonadota</taxon>
        <taxon>Betaproteobacteria</taxon>
        <taxon>Burkholderiales</taxon>
        <taxon>Burkholderiaceae</taxon>
        <taxon>Caballeronia</taxon>
    </lineage>
</organism>
<comment type="caution">
    <text evidence="2">The sequence shown here is derived from an EMBL/GenBank/DDBJ whole genome shotgun (WGS) entry which is preliminary data.</text>
</comment>
<proteinExistence type="predicted"/>
<dbReference type="EMBL" id="NBTZ01000009">
    <property type="protein sequence ID" value="OTP79505.1"/>
    <property type="molecule type" value="Genomic_DNA"/>
</dbReference>
<reference evidence="2 3" key="1">
    <citation type="submission" date="2017-03" db="EMBL/GenBank/DDBJ databases">
        <title>Genome analysis of strain PAMC 26577.</title>
        <authorList>
            <person name="Oh H.-M."/>
            <person name="Yang J.-A."/>
        </authorList>
    </citation>
    <scope>NUCLEOTIDE SEQUENCE [LARGE SCALE GENOMIC DNA]</scope>
    <source>
        <strain evidence="2 3">PAMC 26577</strain>
    </source>
</reference>
<accession>A0A242N773</accession>
<keyword evidence="1" id="KW-0812">Transmembrane</keyword>
<evidence type="ECO:0000256" key="1">
    <source>
        <dbReference type="SAM" id="Phobius"/>
    </source>
</evidence>
<protein>
    <submittedName>
        <fullName evidence="2">Uncharacterized protein</fullName>
    </submittedName>
</protein>
<sequence>MDREGGDEIMKPFTRHWWVAAIWMIVCLAGIALLVMPFVGGNVYHAAIVKLFDKNGAERYTFKQGEWVYVRRDVCADKSIFSSLSPVLFDVKRRAIIPLADYSLVVKPGCDERGAGFQIPPGLPPGPYEYRNTVRFQNNLIGRDEAQPYAPINLTVTE</sequence>
<evidence type="ECO:0000313" key="3">
    <source>
        <dbReference type="Proteomes" id="UP000195221"/>
    </source>
</evidence>
<name>A0A242N773_CABSO</name>
<dbReference type="AlphaFoldDB" id="A0A242N773"/>
<keyword evidence="1" id="KW-0472">Membrane</keyword>
<dbReference type="Proteomes" id="UP000195221">
    <property type="component" value="Unassembled WGS sequence"/>
</dbReference>
<feature type="transmembrane region" description="Helical" evidence="1">
    <location>
        <begin position="20"/>
        <end position="44"/>
    </location>
</feature>
<keyword evidence="1" id="KW-1133">Transmembrane helix</keyword>